<evidence type="ECO:0000259" key="6">
    <source>
        <dbReference type="Pfam" id="PF04821"/>
    </source>
</evidence>
<proteinExistence type="predicted"/>
<dbReference type="GO" id="GO:0043111">
    <property type="term" value="P:replication fork arrest"/>
    <property type="evidence" value="ECO:0007669"/>
    <property type="project" value="TreeGrafter"/>
</dbReference>
<dbReference type="Proteomes" id="UP001212411">
    <property type="component" value="Chromosome 1"/>
</dbReference>
<evidence type="ECO:0000256" key="5">
    <source>
        <dbReference type="SAM" id="MobiDB-lite"/>
    </source>
</evidence>
<dbReference type="RefSeq" id="XP_056036670.1">
    <property type="nucleotide sequence ID" value="XM_056180250.1"/>
</dbReference>
<accession>A0AAE9W9W2</accession>
<dbReference type="InterPro" id="IPR044998">
    <property type="entry name" value="Timeless"/>
</dbReference>
<keyword evidence="8" id="KW-1185">Reference proteome</keyword>
<name>A0AAE9W9W2_9SCHI</name>
<evidence type="ECO:0000256" key="4">
    <source>
        <dbReference type="ARBA" id="ARBA00023306"/>
    </source>
</evidence>
<keyword evidence="2" id="KW-0236">DNA replication inhibitor</keyword>
<dbReference type="PANTHER" id="PTHR22940:SF4">
    <property type="entry name" value="PROTEIN TIMELESS HOMOLOG"/>
    <property type="match status" value="1"/>
</dbReference>
<comment type="subcellular location">
    <subcellularLocation>
        <location evidence="1">Nucleus</location>
    </subcellularLocation>
</comment>
<dbReference type="EMBL" id="CP115611">
    <property type="protein sequence ID" value="WBW72427.1"/>
    <property type="molecule type" value="Genomic_DNA"/>
</dbReference>
<dbReference type="Pfam" id="PF04821">
    <property type="entry name" value="TIMELESS"/>
    <property type="match status" value="1"/>
</dbReference>
<dbReference type="PANTHER" id="PTHR22940">
    <property type="entry name" value="TIMEOUT/TIMELESS-2"/>
    <property type="match status" value="1"/>
</dbReference>
<feature type="domain" description="Timeless N-terminal" evidence="6">
    <location>
        <begin position="25"/>
        <end position="281"/>
    </location>
</feature>
<feature type="region of interest" description="Disordered" evidence="5">
    <location>
        <begin position="841"/>
        <end position="883"/>
    </location>
</feature>
<dbReference type="InterPro" id="IPR006906">
    <property type="entry name" value="Timeless_N"/>
</dbReference>
<dbReference type="GO" id="GO:0003677">
    <property type="term" value="F:DNA binding"/>
    <property type="evidence" value="ECO:0007669"/>
    <property type="project" value="TreeGrafter"/>
</dbReference>
<gene>
    <name evidence="7" type="primary">swi1</name>
    <name evidence="7" type="ORF">SOMG_01457</name>
</gene>
<keyword evidence="3" id="KW-0539">Nucleus</keyword>
<evidence type="ECO:0000256" key="2">
    <source>
        <dbReference type="ARBA" id="ARBA00022880"/>
    </source>
</evidence>
<feature type="compositionally biased region" description="Basic and acidic residues" evidence="5">
    <location>
        <begin position="859"/>
        <end position="883"/>
    </location>
</feature>
<organism evidence="7 8">
    <name type="scientific">Schizosaccharomyces osmophilus</name>
    <dbReference type="NCBI Taxonomy" id="2545709"/>
    <lineage>
        <taxon>Eukaryota</taxon>
        <taxon>Fungi</taxon>
        <taxon>Dikarya</taxon>
        <taxon>Ascomycota</taxon>
        <taxon>Taphrinomycotina</taxon>
        <taxon>Schizosaccharomycetes</taxon>
        <taxon>Schizosaccharomycetales</taxon>
        <taxon>Schizosaccharomycetaceae</taxon>
        <taxon>Schizosaccharomyces</taxon>
    </lineage>
</organism>
<evidence type="ECO:0000256" key="1">
    <source>
        <dbReference type="ARBA" id="ARBA00004123"/>
    </source>
</evidence>
<evidence type="ECO:0000313" key="7">
    <source>
        <dbReference type="EMBL" id="WBW72427.1"/>
    </source>
</evidence>
<dbReference type="GeneID" id="80874939"/>
<dbReference type="AlphaFoldDB" id="A0AAE9W9W2"/>
<dbReference type="GO" id="GO:0031298">
    <property type="term" value="C:replication fork protection complex"/>
    <property type="evidence" value="ECO:0007669"/>
    <property type="project" value="TreeGrafter"/>
</dbReference>
<sequence>MELDATLQGIVSAIGGFDYSKPDSPYVVGDDALGCLKDLKRYLQIIDEKYKVWQVRFLLSKLRVVVNDLCPILAFWDRNIEDHKQWRIALAALELLVPLTWPLETEQETYRENVDVLKNLQQAQNEYKSCILNYRDGSVLKSILAVILKPLSTSKDSRSVRDNGVIRITLLLLRNLTHINEEQTKNETIVAFQKSNMLDLLVTLTSNLSEFEHLDVYILEIIYYLVRGIGPSRLYRITDDNPTKHNQHELNELLQKESNQSRYLKRNANTRHNRFGTMISIQAEDRRFTIASQNVKTGGLEEVDNLKKHRKRSTRRKHFDDINKSVVLSSNASENIKCFLKEFLEAGFNPLVQNILRALEREDSKVFSHHKTQFMFLQAFFLESFKYITKDNQSEDLYSYDYDYGLISSVLDSRNLIMHQRILVESQEMKLWSQFQASMLLMSRILLTVRFMSLCSIPTYQDLADHILSNLFYQEEVLNIIYHALKSYKTQSFGYLEAITELTMILLKELERYSSAKQFVYVKSRRRKQKSAKLDLPESDEDEEGASKIANDTVQDRLFDINRFQSRYCDNNCINTFTLYLKCYQELTPEQIHRAVSFFYLIFVKLKCQVYLYRLDFLYLLEHMYEDKVYFPSSHPQRKEFDQFFIYYMRKLSEALTRTPAIYLEMPFPKMTDTFFYLQYGKIPLQTSHVGRKGPLYDTVQGLSHVERVAAAIACLINENKGDILDELKTQLNCIIAEKQLYENRNADDAVPENEDQPGIIKLKGDTQVFDDALLKDGKFRLLLNLFGFQEFEEEVSIDALWFMPYELSYNELMESSRLLRQFTDDPPTFEGVDPESLLVRKQRGKVRLPSSSESEAESEQRPLESEVESLSDHIEEKDDPLTFGTRKEAFEKIAKKRKMSKQKNTKNRKLNPSKEPRLRSAKFIVDSDEDSDVEAAFFKAEAALRDRNSRNAFQGLASDETKKEVLQELQLQSSEESE</sequence>
<evidence type="ECO:0000313" key="8">
    <source>
        <dbReference type="Proteomes" id="UP001212411"/>
    </source>
</evidence>
<dbReference type="GO" id="GO:0000076">
    <property type="term" value="P:DNA replication checkpoint signaling"/>
    <property type="evidence" value="ECO:0007669"/>
    <property type="project" value="TreeGrafter"/>
</dbReference>
<protein>
    <submittedName>
        <fullName evidence="7">Replication fork protection complex subunit Swi1</fullName>
    </submittedName>
</protein>
<keyword evidence="4" id="KW-0131">Cell cycle</keyword>
<reference evidence="7 8" key="1">
    <citation type="journal article" date="2023" name="G3 (Bethesda)">
        <title>A high-quality reference genome for the fission yeast Schizosaccharomyces osmophilus.</title>
        <authorList>
            <person name="Jia G.S."/>
            <person name="Zhang W.C."/>
            <person name="Liang Y."/>
            <person name="Liu X.H."/>
            <person name="Rhind N."/>
            <person name="Pidoux A."/>
            <person name="Brysch-Herzberg M."/>
            <person name="Du L.L."/>
        </authorList>
    </citation>
    <scope>NUCLEOTIDE SEQUENCE [LARGE SCALE GENOMIC DNA]</scope>
    <source>
        <strain evidence="7 8">CBS 15793</strain>
    </source>
</reference>
<dbReference type="GO" id="GO:0006281">
    <property type="term" value="P:DNA repair"/>
    <property type="evidence" value="ECO:0007669"/>
    <property type="project" value="TreeGrafter"/>
</dbReference>
<dbReference type="KEGG" id="som:SOMG_01457"/>
<evidence type="ECO:0000256" key="3">
    <source>
        <dbReference type="ARBA" id="ARBA00023242"/>
    </source>
</evidence>
<feature type="compositionally biased region" description="Basic residues" evidence="5">
    <location>
        <begin position="897"/>
        <end position="912"/>
    </location>
</feature>
<feature type="region of interest" description="Disordered" evidence="5">
    <location>
        <begin position="897"/>
        <end position="924"/>
    </location>
</feature>